<name>A0A7C9PFJ2_9BURK</name>
<comment type="caution">
    <text evidence="3">The sequence shown here is derived from an EMBL/GenBank/DDBJ whole genome shotgun (WGS) entry which is preliminary data.</text>
</comment>
<feature type="signal peptide" evidence="2">
    <location>
        <begin position="1"/>
        <end position="20"/>
    </location>
</feature>
<evidence type="ECO:0000256" key="1">
    <source>
        <dbReference type="SAM" id="MobiDB-lite"/>
    </source>
</evidence>
<evidence type="ECO:0000313" key="3">
    <source>
        <dbReference type="EMBL" id="NDY90657.1"/>
    </source>
</evidence>
<organism evidence="3 4">
    <name type="scientific">Ideonella livida</name>
    <dbReference type="NCBI Taxonomy" id="2707176"/>
    <lineage>
        <taxon>Bacteria</taxon>
        <taxon>Pseudomonadati</taxon>
        <taxon>Pseudomonadota</taxon>
        <taxon>Betaproteobacteria</taxon>
        <taxon>Burkholderiales</taxon>
        <taxon>Sphaerotilaceae</taxon>
        <taxon>Ideonella</taxon>
    </lineage>
</organism>
<dbReference type="AlphaFoldDB" id="A0A7C9PFJ2"/>
<proteinExistence type="predicted"/>
<dbReference type="Proteomes" id="UP000484255">
    <property type="component" value="Unassembled WGS sequence"/>
</dbReference>
<dbReference type="PROSITE" id="PS51257">
    <property type="entry name" value="PROKAR_LIPOPROTEIN"/>
    <property type="match status" value="1"/>
</dbReference>
<evidence type="ECO:0008006" key="5">
    <source>
        <dbReference type="Google" id="ProtNLM"/>
    </source>
</evidence>
<feature type="compositionally biased region" description="Basic and acidic residues" evidence="1">
    <location>
        <begin position="34"/>
        <end position="52"/>
    </location>
</feature>
<reference evidence="3 4" key="1">
    <citation type="submission" date="2020-02" db="EMBL/GenBank/DDBJ databases">
        <title>Ideonella bacterium strain TBM-1.</title>
        <authorList>
            <person name="Chen W.-M."/>
        </authorList>
    </citation>
    <scope>NUCLEOTIDE SEQUENCE [LARGE SCALE GENOMIC DNA]</scope>
    <source>
        <strain evidence="3 4">TBM-1</strain>
    </source>
</reference>
<sequence length="52" mass="5657">MTKLLTAAMATLLSLLTACAAPPPPPDGTRAMQRGRDAQDELSREADRHRRP</sequence>
<feature type="region of interest" description="Disordered" evidence="1">
    <location>
        <begin position="20"/>
        <end position="52"/>
    </location>
</feature>
<protein>
    <recommendedName>
        <fullName evidence="5">Lipoprotein</fullName>
    </recommendedName>
</protein>
<gene>
    <name evidence="3" type="ORF">G3A44_05530</name>
</gene>
<feature type="chain" id="PRO_5028992876" description="Lipoprotein" evidence="2">
    <location>
        <begin position="21"/>
        <end position="52"/>
    </location>
</feature>
<accession>A0A7C9PFJ2</accession>
<keyword evidence="2" id="KW-0732">Signal</keyword>
<dbReference type="EMBL" id="JAAGOH010000004">
    <property type="protein sequence ID" value="NDY90657.1"/>
    <property type="molecule type" value="Genomic_DNA"/>
</dbReference>
<dbReference type="RefSeq" id="WP_163456508.1">
    <property type="nucleotide sequence ID" value="NZ_JAAGOH010000004.1"/>
</dbReference>
<keyword evidence="4" id="KW-1185">Reference proteome</keyword>
<evidence type="ECO:0000256" key="2">
    <source>
        <dbReference type="SAM" id="SignalP"/>
    </source>
</evidence>
<evidence type="ECO:0000313" key="4">
    <source>
        <dbReference type="Proteomes" id="UP000484255"/>
    </source>
</evidence>